<sequence length="280" mass="32580">MIRASPSYSLDNSFQFNFLKKQICKPIIQIKSLVKNRKTRPKSQEATDSDQQNFSSIQGPSRRKSCYCNQCGCMGKKQLQFMDLKLSKQPKMINKRAQCNIDRRCTLNIQSINRSVFYRRNTQKNSEKVDNLKSPTYDLSDSKSPGWFIRQMVMRKSTINVQKLVEKSHSKYSNQQSNKKIMVDDLLSPKSQQTIHVPTSTRTVYQKCFNDNSCVRIRTVAGFDCENNINSPNHREIPKLSPYLSFRQINFNLLVPLKLKSKSTSRKTNKKIFFHSKVQN</sequence>
<evidence type="ECO:0000313" key="3">
    <source>
        <dbReference type="Proteomes" id="UP000688137"/>
    </source>
</evidence>
<organism evidence="2 3">
    <name type="scientific">Paramecium primaurelia</name>
    <dbReference type="NCBI Taxonomy" id="5886"/>
    <lineage>
        <taxon>Eukaryota</taxon>
        <taxon>Sar</taxon>
        <taxon>Alveolata</taxon>
        <taxon>Ciliophora</taxon>
        <taxon>Intramacronucleata</taxon>
        <taxon>Oligohymenophorea</taxon>
        <taxon>Peniculida</taxon>
        <taxon>Parameciidae</taxon>
        <taxon>Paramecium</taxon>
    </lineage>
</organism>
<reference evidence="2" key="1">
    <citation type="submission" date="2021-01" db="EMBL/GenBank/DDBJ databases">
        <authorList>
            <consortium name="Genoscope - CEA"/>
            <person name="William W."/>
        </authorList>
    </citation>
    <scope>NUCLEOTIDE SEQUENCE</scope>
</reference>
<accession>A0A8S1PNZ1</accession>
<dbReference type="EMBL" id="CAJJDM010000128">
    <property type="protein sequence ID" value="CAD8104865.1"/>
    <property type="molecule type" value="Genomic_DNA"/>
</dbReference>
<protein>
    <submittedName>
        <fullName evidence="2">Uncharacterized protein</fullName>
    </submittedName>
</protein>
<name>A0A8S1PNZ1_PARPR</name>
<comment type="caution">
    <text evidence="2">The sequence shown here is derived from an EMBL/GenBank/DDBJ whole genome shotgun (WGS) entry which is preliminary data.</text>
</comment>
<feature type="region of interest" description="Disordered" evidence="1">
    <location>
        <begin position="35"/>
        <end position="62"/>
    </location>
</feature>
<keyword evidence="3" id="KW-1185">Reference proteome</keyword>
<evidence type="ECO:0000256" key="1">
    <source>
        <dbReference type="SAM" id="MobiDB-lite"/>
    </source>
</evidence>
<dbReference type="AlphaFoldDB" id="A0A8S1PNZ1"/>
<feature type="compositionally biased region" description="Polar residues" evidence="1">
    <location>
        <begin position="44"/>
        <end position="59"/>
    </location>
</feature>
<gene>
    <name evidence="2" type="ORF">PPRIM_AZ9-3.1.T1250109</name>
</gene>
<proteinExistence type="predicted"/>
<evidence type="ECO:0000313" key="2">
    <source>
        <dbReference type="EMBL" id="CAD8104865.1"/>
    </source>
</evidence>
<dbReference type="Proteomes" id="UP000688137">
    <property type="component" value="Unassembled WGS sequence"/>
</dbReference>